<dbReference type="InterPro" id="IPR011042">
    <property type="entry name" value="6-blade_b-propeller_TolB-like"/>
</dbReference>
<evidence type="ECO:0000256" key="1">
    <source>
        <dbReference type="PIRSR" id="PIRSR605511-1"/>
    </source>
</evidence>
<feature type="active site" description="Proton donor/acceptor" evidence="1">
    <location>
        <position position="481"/>
    </location>
</feature>
<dbReference type="SUPFAM" id="SSF53474">
    <property type="entry name" value="alpha/beta-Hydrolases"/>
    <property type="match status" value="1"/>
</dbReference>
<keyword evidence="5" id="KW-1185">Reference proteome</keyword>
<keyword evidence="2" id="KW-0862">Zinc</keyword>
<dbReference type="PANTHER" id="PTHR48098">
    <property type="entry name" value="ENTEROCHELIN ESTERASE-RELATED"/>
    <property type="match status" value="1"/>
</dbReference>
<organism evidence="4 5">
    <name type="scientific">Telmatocola sphagniphila</name>
    <dbReference type="NCBI Taxonomy" id="1123043"/>
    <lineage>
        <taxon>Bacteria</taxon>
        <taxon>Pseudomonadati</taxon>
        <taxon>Planctomycetota</taxon>
        <taxon>Planctomycetia</taxon>
        <taxon>Gemmatales</taxon>
        <taxon>Gemmataceae</taxon>
    </lineage>
</organism>
<dbReference type="GO" id="GO:0046872">
    <property type="term" value="F:metal ion binding"/>
    <property type="evidence" value="ECO:0007669"/>
    <property type="project" value="UniProtKB-KW"/>
</dbReference>
<dbReference type="InterPro" id="IPR013658">
    <property type="entry name" value="SGL"/>
</dbReference>
<proteinExistence type="predicted"/>
<sequence length="564" mass="62739">MGLGLSLLAQEKKNEPPKLEGEMLRFEFKDSKIFPGTTRTVSVYVPRQYDGKTPACVHVNQDGIQFNAPQVFDKLIAAREIPVMIGVFIPPGVVKAADSSKALDRFNRSYEYDGLGDAYARFLLEEILPAVEKLQTQDGRAIRLSKSGNDRSIAGTSSGAIAAFTAAWERPDAFTRVFSGIGTYVGLRGGHNYPTLIRKMEPKPIRIFLEDGSNDNNIYGGDWWIANQAMERSFQFMGYEVDHNWGEGRHDGRHSTELFPDAFKWLWKNWPEPVKTPEGSADFKKTFFPKEGWKLVGEGYQATEGPAVNANGEVFFNDVPRSKTYKVDLEGKVSVFLEANSRSDGQIFGPDGRLYAVASGVDKIIAYDPKGVGADIASGFKGNDIVVLQNGSKYVTFPDWANRRQSEIIYISPMGEKKVVDKGLRFSNGICTSPDQTLLYVSDSATHWVYSYQIQPDGSLKYKQKFFHLHVRDSEDESGADGMRVDTEGNLYVATRYGIQICDPVGRVHMIVPTPNGKLANLTFGGKNFDTIYACCGDKIYSRKVKIKGCNAFQDPIKPPRPGL</sequence>
<reference evidence="4" key="1">
    <citation type="submission" date="2021-05" db="EMBL/GenBank/DDBJ databases">
        <title>Complete genome sequence of the cellulolytic planctomycete Telmatocola sphagniphila SP2T and characterization of the first cellulase from planctomycetes.</title>
        <authorList>
            <person name="Rakitin A.L."/>
            <person name="Beletsky A.V."/>
            <person name="Naumoff D.G."/>
            <person name="Kulichevskaya I.S."/>
            <person name="Mardanov A.V."/>
            <person name="Ravin N.V."/>
            <person name="Dedysh S.N."/>
        </authorList>
    </citation>
    <scope>NUCLEOTIDE SEQUENCE</scope>
    <source>
        <strain evidence="4">SP2T</strain>
    </source>
</reference>
<dbReference type="InterPro" id="IPR029058">
    <property type="entry name" value="AB_hydrolase_fold"/>
</dbReference>
<dbReference type="PANTHER" id="PTHR48098:SF3">
    <property type="entry name" value="IRON(III) ENTEROBACTIN ESTERASE"/>
    <property type="match status" value="1"/>
</dbReference>
<comment type="cofactor">
    <cofactor evidence="2">
        <name>Zn(2+)</name>
        <dbReference type="ChEBI" id="CHEBI:29105"/>
    </cofactor>
    <text evidence="2">Binds 1 divalent metal cation per subunit.</text>
</comment>
<dbReference type="KEGG" id="tsph:KIH39_26095"/>
<dbReference type="PRINTS" id="PR01790">
    <property type="entry name" value="SMP30FAMILY"/>
</dbReference>
<dbReference type="Pfam" id="PF00756">
    <property type="entry name" value="Esterase"/>
    <property type="match status" value="1"/>
</dbReference>
<gene>
    <name evidence="4" type="ORF">KIH39_26095</name>
</gene>
<dbReference type="AlphaFoldDB" id="A0A8E6F0P3"/>
<feature type="binding site" evidence="2">
    <location>
        <position position="428"/>
    </location>
    <ligand>
        <name>a divalent metal cation</name>
        <dbReference type="ChEBI" id="CHEBI:60240"/>
    </ligand>
</feature>
<dbReference type="InterPro" id="IPR000801">
    <property type="entry name" value="Esterase-like"/>
</dbReference>
<evidence type="ECO:0000259" key="3">
    <source>
        <dbReference type="Pfam" id="PF08450"/>
    </source>
</evidence>
<keyword evidence="2" id="KW-0479">Metal-binding</keyword>
<accession>A0A8E6F0P3</accession>
<dbReference type="Pfam" id="PF08450">
    <property type="entry name" value="SGL"/>
    <property type="match status" value="1"/>
</dbReference>
<dbReference type="SUPFAM" id="SSF63829">
    <property type="entry name" value="Calcium-dependent phosphotriesterase"/>
    <property type="match status" value="1"/>
</dbReference>
<dbReference type="Proteomes" id="UP000676194">
    <property type="component" value="Chromosome"/>
</dbReference>
<dbReference type="InterPro" id="IPR005511">
    <property type="entry name" value="SMP-30"/>
</dbReference>
<dbReference type="InterPro" id="IPR050583">
    <property type="entry name" value="Mycobacterial_A85_antigen"/>
</dbReference>
<evidence type="ECO:0000256" key="2">
    <source>
        <dbReference type="PIRSR" id="PIRSR605511-2"/>
    </source>
</evidence>
<name>A0A8E6F0P3_9BACT</name>
<feature type="domain" description="SMP-30/Gluconolactonase/LRE-like region" evidence="3">
    <location>
        <begin position="303"/>
        <end position="533"/>
    </location>
</feature>
<feature type="binding site" evidence="2">
    <location>
        <position position="481"/>
    </location>
    <ligand>
        <name>a divalent metal cation</name>
        <dbReference type="ChEBI" id="CHEBI:60240"/>
    </ligand>
</feature>
<dbReference type="EMBL" id="CP074694">
    <property type="protein sequence ID" value="QVL35018.1"/>
    <property type="molecule type" value="Genomic_DNA"/>
</dbReference>
<dbReference type="Gene3D" id="3.40.50.1820">
    <property type="entry name" value="alpha/beta hydrolase"/>
    <property type="match status" value="1"/>
</dbReference>
<evidence type="ECO:0000313" key="5">
    <source>
        <dbReference type="Proteomes" id="UP000676194"/>
    </source>
</evidence>
<protein>
    <submittedName>
        <fullName evidence="4">SMP-30/gluconolactonase/LRE family protein</fullName>
    </submittedName>
</protein>
<evidence type="ECO:0000313" key="4">
    <source>
        <dbReference type="EMBL" id="QVL35018.1"/>
    </source>
</evidence>
<dbReference type="Gene3D" id="2.120.10.30">
    <property type="entry name" value="TolB, C-terminal domain"/>
    <property type="match status" value="1"/>
</dbReference>